<gene>
    <name evidence="2" type="ORF">PM085_18895</name>
</gene>
<keyword evidence="3" id="KW-1185">Reference proteome</keyword>
<organism evidence="2 3">
    <name type="scientific">Halorubrum ezzemoulense</name>
    <name type="common">Halorubrum chaoviator</name>
    <dbReference type="NCBI Taxonomy" id="337243"/>
    <lineage>
        <taxon>Archaea</taxon>
        <taxon>Methanobacteriati</taxon>
        <taxon>Methanobacteriota</taxon>
        <taxon>Stenosarchaea group</taxon>
        <taxon>Halobacteria</taxon>
        <taxon>Halobacteriales</taxon>
        <taxon>Haloferacaceae</taxon>
        <taxon>Halorubrum</taxon>
    </lineage>
</organism>
<reference evidence="2 3" key="1">
    <citation type="submission" date="2023-01" db="EMBL/GenBank/DDBJ databases">
        <title>Halorubrum ezzemoulense from Santa Pola, Spain.</title>
        <authorList>
            <person name="Feng Y."/>
            <person name="Louyakis A.S."/>
            <person name="Gogarten J.P."/>
        </authorList>
    </citation>
    <scope>NUCLEOTIDE SEQUENCE [LARGE SCALE GENOMIC DNA]</scope>
    <source>
        <strain evidence="2 3">AMM015</strain>
    </source>
</reference>
<dbReference type="EMBL" id="JAQLUK010000078">
    <property type="protein sequence ID" value="MDB2294282.1"/>
    <property type="molecule type" value="Genomic_DNA"/>
</dbReference>
<sequence>MSSESSSRSASWPSKETNSVNGSTASFQEDDDRVVERVAEFASQYPDLADLPLSVTHGRKLRRIVTDPDFSEEWVEPEQPLEDAFSVRSLDRRTAATWTDAIHAFLRSHVDYEGLVARFADRESGDEFDVPLVDAWGEEYSRKQYARARALQRQMGGGERPTGGEAVPAWDDPATAMLTLTASSVPSGDRLSPVDHLDAIHDAFSYGGVRDALRNTMEYHLGLDSDDWGYWLQGEPHGMGTAADDDKRSGPNACYTHLHVGVYFDAAATSLDLNSVGSEFERVIDKHVEECDPAGFAGHDYTEIEDYLREEDGCISLNADVQNLGSYMAAYMGGYTESLLDKPIEYIAWGALYWSAARRRTSRSKLVNESIRADRCHQRCESETANQSRSHGEHVRWNEGRGPDVVCSCCESGWSIDQSRLDEPPTDEQLHDALPDESEPEGRPDDLASRWPTADAGTSIGETHREAVIRDRVLSYLDVNGSDVSVPALMGHLNIDPSRREFVEAIVDGQTSTPSESFERETVDENYRLKAIVEKDGTEHSPGSSGVDMVSLKIPAIRLLEQTRLQYELKSGEKFRCEKCNLATHNPNVMGTHLIGHGVETPRHAEYLLSIDDYHGHERACMESSVDVPVGASD</sequence>
<protein>
    <submittedName>
        <fullName evidence="2">Uncharacterized protein</fullName>
    </submittedName>
</protein>
<name>A0ABT4Z8K6_HALEZ</name>
<accession>A0ABT4Z8K6</accession>
<feature type="compositionally biased region" description="Polar residues" evidence="1">
    <location>
        <begin position="15"/>
        <end position="27"/>
    </location>
</feature>
<dbReference type="Pfam" id="PF07232">
    <property type="entry name" value="DUF1424"/>
    <property type="match status" value="1"/>
</dbReference>
<feature type="compositionally biased region" description="Basic and acidic residues" evidence="1">
    <location>
        <begin position="419"/>
        <end position="448"/>
    </location>
</feature>
<feature type="region of interest" description="Disordered" evidence="1">
    <location>
        <begin position="1"/>
        <end position="31"/>
    </location>
</feature>
<dbReference type="Proteomes" id="UP001210528">
    <property type="component" value="Unassembled WGS sequence"/>
</dbReference>
<evidence type="ECO:0000313" key="2">
    <source>
        <dbReference type="EMBL" id="MDB2294282.1"/>
    </source>
</evidence>
<evidence type="ECO:0000313" key="3">
    <source>
        <dbReference type="Proteomes" id="UP001210528"/>
    </source>
</evidence>
<comment type="caution">
    <text evidence="2">The sequence shown here is derived from an EMBL/GenBank/DDBJ whole genome shotgun (WGS) entry which is preliminary data.</text>
</comment>
<proteinExistence type="predicted"/>
<evidence type="ECO:0000256" key="1">
    <source>
        <dbReference type="SAM" id="MobiDB-lite"/>
    </source>
</evidence>
<feature type="compositionally biased region" description="Low complexity" evidence="1">
    <location>
        <begin position="1"/>
        <end position="14"/>
    </location>
</feature>
<feature type="region of interest" description="Disordered" evidence="1">
    <location>
        <begin position="418"/>
        <end position="463"/>
    </location>
</feature>
<dbReference type="InterPro" id="IPR009870">
    <property type="entry name" value="DUF1424"/>
</dbReference>